<dbReference type="AlphaFoldDB" id="A0AB34FLL7"/>
<accession>A0AB34FLL7</accession>
<keyword evidence="2" id="KW-1185">Reference proteome</keyword>
<sequence length="72" mass="8249">MCIKYENYHGCFFCDARHYIGMSGPEACKDLLKLWKRTGDRSLSCPSGGVQQELRVHGYIRGCSKCEWGSKR</sequence>
<evidence type="ECO:0000313" key="2">
    <source>
        <dbReference type="Proteomes" id="UP001163105"/>
    </source>
</evidence>
<dbReference type="EMBL" id="JAQHRD010000006">
    <property type="protein sequence ID" value="KAJ6440065.1"/>
    <property type="molecule type" value="Genomic_DNA"/>
</dbReference>
<name>A0AB34FLL7_9HYPO</name>
<evidence type="ECO:0000313" key="1">
    <source>
        <dbReference type="EMBL" id="KAJ6440065.1"/>
    </source>
</evidence>
<dbReference type="Proteomes" id="UP001163105">
    <property type="component" value="Unassembled WGS sequence"/>
</dbReference>
<reference evidence="1" key="1">
    <citation type="submission" date="2023-01" db="EMBL/GenBank/DDBJ databases">
        <title>The growth and conidiation of Purpureocillium lavendulum are regulated by nitrogen source and histone H3K14 acetylation.</title>
        <authorList>
            <person name="Tang P."/>
            <person name="Han J."/>
            <person name="Zhang C."/>
            <person name="Tang P."/>
            <person name="Qi F."/>
            <person name="Zhang K."/>
            <person name="Liang L."/>
        </authorList>
    </citation>
    <scope>NUCLEOTIDE SEQUENCE</scope>
    <source>
        <strain evidence="1">YMF1.00683</strain>
    </source>
</reference>
<organism evidence="1 2">
    <name type="scientific">Purpureocillium lavendulum</name>
    <dbReference type="NCBI Taxonomy" id="1247861"/>
    <lineage>
        <taxon>Eukaryota</taxon>
        <taxon>Fungi</taxon>
        <taxon>Dikarya</taxon>
        <taxon>Ascomycota</taxon>
        <taxon>Pezizomycotina</taxon>
        <taxon>Sordariomycetes</taxon>
        <taxon>Hypocreomycetidae</taxon>
        <taxon>Hypocreales</taxon>
        <taxon>Ophiocordycipitaceae</taxon>
        <taxon>Purpureocillium</taxon>
    </lineage>
</organism>
<comment type="caution">
    <text evidence="1">The sequence shown here is derived from an EMBL/GenBank/DDBJ whole genome shotgun (WGS) entry which is preliminary data.</text>
</comment>
<protein>
    <submittedName>
        <fullName evidence="1">Uncharacterized protein</fullName>
    </submittedName>
</protein>
<gene>
    <name evidence="1" type="ORF">O9K51_07956</name>
</gene>
<proteinExistence type="predicted"/>